<reference evidence="8" key="1">
    <citation type="submission" date="2016-10" db="EMBL/GenBank/DDBJ databases">
        <authorList>
            <person name="Varghese N."/>
            <person name="Submissions S."/>
        </authorList>
    </citation>
    <scope>NUCLEOTIDE SEQUENCE [LARGE SCALE GENOMIC DNA]</scope>
    <source>
        <strain evidence="8">CGMCC 1.10784</strain>
    </source>
</reference>
<protein>
    <submittedName>
        <fullName evidence="7">DNA-binding transcriptional regulator, AcrR family</fullName>
    </submittedName>
</protein>
<dbReference type="AlphaFoldDB" id="A0A1I2GJZ5"/>
<dbReference type="GO" id="GO:0003700">
    <property type="term" value="F:DNA-binding transcription factor activity"/>
    <property type="evidence" value="ECO:0007669"/>
    <property type="project" value="TreeGrafter"/>
</dbReference>
<dbReference type="Proteomes" id="UP000198855">
    <property type="component" value="Unassembled WGS sequence"/>
</dbReference>
<dbReference type="Gene3D" id="1.10.357.10">
    <property type="entry name" value="Tetracycline Repressor, domain 2"/>
    <property type="match status" value="1"/>
</dbReference>
<dbReference type="InterPro" id="IPR011075">
    <property type="entry name" value="TetR_C"/>
</dbReference>
<evidence type="ECO:0000313" key="7">
    <source>
        <dbReference type="EMBL" id="SFF17056.1"/>
    </source>
</evidence>
<dbReference type="PROSITE" id="PS50977">
    <property type="entry name" value="HTH_TETR_2"/>
    <property type="match status" value="1"/>
</dbReference>
<feature type="region of interest" description="Disordered" evidence="5">
    <location>
        <begin position="1"/>
        <end position="24"/>
    </location>
</feature>
<evidence type="ECO:0000259" key="6">
    <source>
        <dbReference type="PROSITE" id="PS50977"/>
    </source>
</evidence>
<keyword evidence="2 4" id="KW-0238">DNA-binding</keyword>
<dbReference type="InterPro" id="IPR036271">
    <property type="entry name" value="Tet_transcr_reg_TetR-rel_C_sf"/>
</dbReference>
<dbReference type="PANTHER" id="PTHR30055">
    <property type="entry name" value="HTH-TYPE TRANSCRIPTIONAL REGULATOR RUTR"/>
    <property type="match status" value="1"/>
</dbReference>
<name>A0A1I2GJZ5_9BACL</name>
<evidence type="ECO:0000256" key="5">
    <source>
        <dbReference type="SAM" id="MobiDB-lite"/>
    </source>
</evidence>
<dbReference type="Gene3D" id="1.10.10.60">
    <property type="entry name" value="Homeodomain-like"/>
    <property type="match status" value="1"/>
</dbReference>
<accession>A0A1I2GJZ5</accession>
<evidence type="ECO:0000256" key="2">
    <source>
        <dbReference type="ARBA" id="ARBA00023125"/>
    </source>
</evidence>
<dbReference type="InterPro" id="IPR001647">
    <property type="entry name" value="HTH_TetR"/>
</dbReference>
<evidence type="ECO:0000256" key="1">
    <source>
        <dbReference type="ARBA" id="ARBA00023015"/>
    </source>
</evidence>
<dbReference type="Pfam" id="PF16859">
    <property type="entry name" value="TetR_C_11"/>
    <property type="match status" value="1"/>
</dbReference>
<dbReference type="STRING" id="1045775.SAMN05216378_5261"/>
<dbReference type="SUPFAM" id="SSF46689">
    <property type="entry name" value="Homeodomain-like"/>
    <property type="match status" value="1"/>
</dbReference>
<evidence type="ECO:0000313" key="8">
    <source>
        <dbReference type="Proteomes" id="UP000198855"/>
    </source>
</evidence>
<keyword evidence="1" id="KW-0805">Transcription regulation</keyword>
<dbReference type="EMBL" id="FOMT01000006">
    <property type="protein sequence ID" value="SFF17056.1"/>
    <property type="molecule type" value="Genomic_DNA"/>
</dbReference>
<keyword evidence="8" id="KW-1185">Reference proteome</keyword>
<evidence type="ECO:0000256" key="4">
    <source>
        <dbReference type="PROSITE-ProRule" id="PRU00335"/>
    </source>
</evidence>
<organism evidence="7 8">
    <name type="scientific">Paenibacillus catalpae</name>
    <dbReference type="NCBI Taxonomy" id="1045775"/>
    <lineage>
        <taxon>Bacteria</taxon>
        <taxon>Bacillati</taxon>
        <taxon>Bacillota</taxon>
        <taxon>Bacilli</taxon>
        <taxon>Bacillales</taxon>
        <taxon>Paenibacillaceae</taxon>
        <taxon>Paenibacillus</taxon>
    </lineage>
</organism>
<dbReference type="RefSeq" id="WP_091189411.1">
    <property type="nucleotide sequence ID" value="NZ_FOMT01000006.1"/>
</dbReference>
<dbReference type="InterPro" id="IPR009057">
    <property type="entry name" value="Homeodomain-like_sf"/>
</dbReference>
<gene>
    <name evidence="7" type="ORF">SAMN05216378_5261</name>
</gene>
<feature type="DNA-binding region" description="H-T-H motif" evidence="4">
    <location>
        <begin position="48"/>
        <end position="67"/>
    </location>
</feature>
<feature type="compositionally biased region" description="Basic and acidic residues" evidence="5">
    <location>
        <begin position="1"/>
        <end position="15"/>
    </location>
</feature>
<proteinExistence type="predicted"/>
<evidence type="ECO:0000256" key="3">
    <source>
        <dbReference type="ARBA" id="ARBA00023163"/>
    </source>
</evidence>
<feature type="domain" description="HTH tetR-type" evidence="6">
    <location>
        <begin position="25"/>
        <end position="85"/>
    </location>
</feature>
<dbReference type="PANTHER" id="PTHR30055:SF148">
    <property type="entry name" value="TETR-FAMILY TRANSCRIPTIONAL REGULATOR"/>
    <property type="match status" value="1"/>
</dbReference>
<sequence length="213" mass="23835">MPESPQDRNRNKEKQQAGGSRRRGDVLENAILSAAWDELQETGYPKLTMEAVAIRAQTNKTAVYRRWPSKAKLIISSIIKHMPKPSLDAPDTGSLREDVLELLERIIKPMQLIGAETIHGLMVDLHGDEAHAKLTLSPRAEDPLSIAMMNILRSAEQRGEVELGQLPERVVTLPIDLVRLEILTTHTPLTDEAVIEIVDHIFLPLVRKPNKEG</sequence>
<dbReference type="SUPFAM" id="SSF48498">
    <property type="entry name" value="Tetracyclin repressor-like, C-terminal domain"/>
    <property type="match status" value="1"/>
</dbReference>
<dbReference type="InterPro" id="IPR050109">
    <property type="entry name" value="HTH-type_TetR-like_transc_reg"/>
</dbReference>
<keyword evidence="3" id="KW-0804">Transcription</keyword>
<dbReference type="OrthoDB" id="9796019at2"/>
<dbReference type="GO" id="GO:0000976">
    <property type="term" value="F:transcription cis-regulatory region binding"/>
    <property type="evidence" value="ECO:0007669"/>
    <property type="project" value="TreeGrafter"/>
</dbReference>
<dbReference type="Pfam" id="PF00440">
    <property type="entry name" value="TetR_N"/>
    <property type="match status" value="1"/>
</dbReference>